<keyword evidence="2" id="KW-0812">Transmembrane</keyword>
<keyword evidence="5" id="KW-1185">Reference proteome</keyword>
<dbReference type="RefSeq" id="WP_184197080.1">
    <property type="nucleotide sequence ID" value="NZ_JACHGW010000002.1"/>
</dbReference>
<sequence>MSRGNFVTGVVVTTGIGGLVFCWTWLNRTFQERNTVDFRVAFDDVKGLKGMEEVRVAGFQVGSVKSVQLAPDGRKAITLLRINRDVKIPVDSKISVSSGLLGGGAVVTIVPGNKSDLITEETTKQSPLAGEPAAGLDSALAGVSKFTNDDALRADLMATAHNLRLMSEKINKLGAIGALDDPKGDLQGTLRNLQATSALLPGTMKRVDTVLANAADVAASAKSIVPLLEKQVVVLSRETQTLVKDLDTVMKSGGRIAAETEGLAREAKLTVADSRESIKALLRSANDAASGAAGLAEQLAGLVGDKNLKGNIIAATGNLTKVSDNLVAISQKLDATAGTLSQTATDPELLGNIKLTVANVKDASGSIKNLMARVETLRLPGEKKISTSPAPNRPVERGKQPTWYEPGLTGDFLYDTKAERFQLDTNYAQVSGGQLFRVGVADATERNRVNVQLGQKSGELWTRYGLFGSKLGVGFDTQAGPLQWRLDLLDPNHFTANTRLRARLNNNTALVFGLDSVGNGNRPSVGLQIRK</sequence>
<dbReference type="Proteomes" id="UP000520814">
    <property type="component" value="Unassembled WGS sequence"/>
</dbReference>
<dbReference type="Pfam" id="PF02470">
    <property type="entry name" value="MlaD"/>
    <property type="match status" value="1"/>
</dbReference>
<evidence type="ECO:0000259" key="3">
    <source>
        <dbReference type="Pfam" id="PF02470"/>
    </source>
</evidence>
<keyword evidence="2" id="KW-0472">Membrane</keyword>
<dbReference type="EMBL" id="JACHGW010000002">
    <property type="protein sequence ID" value="MBB6051032.1"/>
    <property type="molecule type" value="Genomic_DNA"/>
</dbReference>
<gene>
    <name evidence="4" type="ORF">HNQ39_002823</name>
</gene>
<dbReference type="PANTHER" id="PTHR33371:SF4">
    <property type="entry name" value="INTERMEMBRANE PHOSPHOLIPID TRANSPORT SYSTEM BINDING PROTEIN MLAD"/>
    <property type="match status" value="1"/>
</dbReference>
<evidence type="ECO:0000313" key="4">
    <source>
        <dbReference type="EMBL" id="MBB6051032.1"/>
    </source>
</evidence>
<feature type="region of interest" description="Disordered" evidence="1">
    <location>
        <begin position="383"/>
        <end position="402"/>
    </location>
</feature>
<evidence type="ECO:0000256" key="1">
    <source>
        <dbReference type="SAM" id="MobiDB-lite"/>
    </source>
</evidence>
<dbReference type="AlphaFoldDB" id="A0A7W9W7W3"/>
<feature type="domain" description="Mce/MlaD" evidence="3">
    <location>
        <begin position="35"/>
        <end position="112"/>
    </location>
</feature>
<dbReference type="InterPro" id="IPR052336">
    <property type="entry name" value="MlaD_Phospholipid_Transporter"/>
</dbReference>
<feature type="transmembrane region" description="Helical" evidence="2">
    <location>
        <begin position="6"/>
        <end position="26"/>
    </location>
</feature>
<dbReference type="PANTHER" id="PTHR33371">
    <property type="entry name" value="INTERMEMBRANE PHOSPHOLIPID TRANSPORT SYSTEM BINDING PROTEIN MLAD-RELATED"/>
    <property type="match status" value="1"/>
</dbReference>
<comment type="caution">
    <text evidence="4">The sequence shown here is derived from an EMBL/GenBank/DDBJ whole genome shotgun (WGS) entry which is preliminary data.</text>
</comment>
<keyword evidence="2" id="KW-1133">Transmembrane helix</keyword>
<dbReference type="InterPro" id="IPR003399">
    <property type="entry name" value="Mce/MlaD"/>
</dbReference>
<accession>A0A7W9W7W3</accession>
<organism evidence="4 5">
    <name type="scientific">Armatimonas rosea</name>
    <dbReference type="NCBI Taxonomy" id="685828"/>
    <lineage>
        <taxon>Bacteria</taxon>
        <taxon>Bacillati</taxon>
        <taxon>Armatimonadota</taxon>
        <taxon>Armatimonadia</taxon>
        <taxon>Armatimonadales</taxon>
        <taxon>Armatimonadaceae</taxon>
        <taxon>Armatimonas</taxon>
    </lineage>
</organism>
<protein>
    <submittedName>
        <fullName evidence="4">ABC-type transporter Mla subunit MlaD</fullName>
    </submittedName>
</protein>
<proteinExistence type="predicted"/>
<reference evidence="4 5" key="1">
    <citation type="submission" date="2020-08" db="EMBL/GenBank/DDBJ databases">
        <title>Genomic Encyclopedia of Type Strains, Phase IV (KMG-IV): sequencing the most valuable type-strain genomes for metagenomic binning, comparative biology and taxonomic classification.</title>
        <authorList>
            <person name="Goeker M."/>
        </authorList>
    </citation>
    <scope>NUCLEOTIDE SEQUENCE [LARGE SCALE GENOMIC DNA]</scope>
    <source>
        <strain evidence="4 5">DSM 23562</strain>
    </source>
</reference>
<name>A0A7W9W7W3_ARMRO</name>
<evidence type="ECO:0000256" key="2">
    <source>
        <dbReference type="SAM" id="Phobius"/>
    </source>
</evidence>
<evidence type="ECO:0000313" key="5">
    <source>
        <dbReference type="Proteomes" id="UP000520814"/>
    </source>
</evidence>